<organism evidence="7 8">
    <name type="scientific">Albidovulum inexpectatum</name>
    <dbReference type="NCBI Taxonomy" id="196587"/>
    <lineage>
        <taxon>Bacteria</taxon>
        <taxon>Pseudomonadati</taxon>
        <taxon>Pseudomonadota</taxon>
        <taxon>Alphaproteobacteria</taxon>
        <taxon>Rhodobacterales</taxon>
        <taxon>Paracoccaceae</taxon>
        <taxon>Albidovulum</taxon>
    </lineage>
</organism>
<comment type="subcellular location">
    <subcellularLocation>
        <location evidence="1">Membrane</location>
        <topology evidence="1">Multi-pass membrane protein</topology>
    </subcellularLocation>
</comment>
<feature type="transmembrane region" description="Helical" evidence="5">
    <location>
        <begin position="155"/>
        <end position="175"/>
    </location>
</feature>
<dbReference type="EMBL" id="PRDS01000001">
    <property type="protein sequence ID" value="PPB82151.1"/>
    <property type="molecule type" value="Genomic_DNA"/>
</dbReference>
<evidence type="ECO:0000256" key="1">
    <source>
        <dbReference type="ARBA" id="ARBA00004141"/>
    </source>
</evidence>
<keyword evidence="2 5" id="KW-0812">Transmembrane</keyword>
<accession>A0A2S5JL73</accession>
<reference evidence="7 8" key="1">
    <citation type="submission" date="2018-01" db="EMBL/GenBank/DDBJ databases">
        <title>Genomic Encyclopedia of Archaeal and Bacterial Type Strains, Phase II (KMG-II): from individual species to whole genera.</title>
        <authorList>
            <person name="Goeker M."/>
        </authorList>
    </citation>
    <scope>NUCLEOTIDE SEQUENCE [LARGE SCALE GENOMIC DNA]</scope>
    <source>
        <strain evidence="7 8">DSM 12048</strain>
    </source>
</reference>
<evidence type="ECO:0000313" key="7">
    <source>
        <dbReference type="EMBL" id="PPB82151.1"/>
    </source>
</evidence>
<keyword evidence="4 5" id="KW-0472">Membrane</keyword>
<dbReference type="RefSeq" id="WP_104069248.1">
    <property type="nucleotide sequence ID" value="NZ_PRDS01000001.1"/>
</dbReference>
<evidence type="ECO:0000259" key="6">
    <source>
        <dbReference type="Pfam" id="PF07298"/>
    </source>
</evidence>
<keyword evidence="3 5" id="KW-1133">Transmembrane helix</keyword>
<keyword evidence="8" id="KW-1185">Reference proteome</keyword>
<dbReference type="GO" id="GO:0016020">
    <property type="term" value="C:membrane"/>
    <property type="evidence" value="ECO:0007669"/>
    <property type="project" value="UniProtKB-SubCell"/>
</dbReference>
<protein>
    <submittedName>
        <fullName evidence="7">Putative membrane protein</fullName>
    </submittedName>
</protein>
<feature type="transmembrane region" description="Helical" evidence="5">
    <location>
        <begin position="35"/>
        <end position="55"/>
    </location>
</feature>
<proteinExistence type="predicted"/>
<dbReference type="Proteomes" id="UP000239736">
    <property type="component" value="Unassembled WGS sequence"/>
</dbReference>
<evidence type="ECO:0000313" key="8">
    <source>
        <dbReference type="Proteomes" id="UP000239736"/>
    </source>
</evidence>
<sequence length="185" mass="19955">MQILIAGVALWWVSHLFKRLAPGLRARIGDGPGKLIVTVASIVAIVLMVIGYRQAEFVPIYTPLPGMGHLNNLLMLIAMFLFALSHSKGSLRPRIRHPMLASVVVWSIAHLLVNGDLASIVLFGGVGLWAVVSMLLINARDPWVPPAPGPVRKDIVAAIIALVVYGIVAAIHSWLGYNPFLGTYG</sequence>
<evidence type="ECO:0000256" key="4">
    <source>
        <dbReference type="ARBA" id="ARBA00023136"/>
    </source>
</evidence>
<gene>
    <name evidence="7" type="ORF">LV82_00073</name>
</gene>
<feature type="transmembrane region" description="Helical" evidence="5">
    <location>
        <begin position="67"/>
        <end position="85"/>
    </location>
</feature>
<feature type="domain" description="NnrU" evidence="6">
    <location>
        <begin position="3"/>
        <end position="178"/>
    </location>
</feature>
<evidence type="ECO:0000256" key="2">
    <source>
        <dbReference type="ARBA" id="ARBA00022692"/>
    </source>
</evidence>
<dbReference type="OrthoDB" id="5293641at2"/>
<evidence type="ECO:0000256" key="3">
    <source>
        <dbReference type="ARBA" id="ARBA00022989"/>
    </source>
</evidence>
<dbReference type="AlphaFoldDB" id="A0A2S5JL73"/>
<comment type="caution">
    <text evidence="7">The sequence shown here is derived from an EMBL/GenBank/DDBJ whole genome shotgun (WGS) entry which is preliminary data.</text>
</comment>
<feature type="transmembrane region" description="Helical" evidence="5">
    <location>
        <begin position="119"/>
        <end position="139"/>
    </location>
</feature>
<dbReference type="InterPro" id="IPR009915">
    <property type="entry name" value="NnrU_dom"/>
</dbReference>
<dbReference type="Pfam" id="PF07298">
    <property type="entry name" value="NnrU"/>
    <property type="match status" value="1"/>
</dbReference>
<name>A0A2S5JL73_9RHOB</name>
<evidence type="ECO:0000256" key="5">
    <source>
        <dbReference type="SAM" id="Phobius"/>
    </source>
</evidence>